<feature type="transmembrane region" description="Helical" evidence="1">
    <location>
        <begin position="25"/>
        <end position="51"/>
    </location>
</feature>
<evidence type="ECO:0008006" key="4">
    <source>
        <dbReference type="Google" id="ProtNLM"/>
    </source>
</evidence>
<dbReference type="EMBL" id="JACGCM010001009">
    <property type="protein sequence ID" value="KAF6162990.1"/>
    <property type="molecule type" value="Genomic_DNA"/>
</dbReference>
<gene>
    <name evidence="2" type="ORF">GIB67_021139</name>
</gene>
<evidence type="ECO:0000256" key="1">
    <source>
        <dbReference type="SAM" id="Phobius"/>
    </source>
</evidence>
<name>A0A7J7N7I6_9MAGN</name>
<proteinExistence type="predicted"/>
<feature type="non-terminal residue" evidence="2">
    <location>
        <position position="1"/>
    </location>
</feature>
<comment type="caution">
    <text evidence="2">The sequence shown here is derived from an EMBL/GenBank/DDBJ whole genome shotgun (WGS) entry which is preliminary data.</text>
</comment>
<feature type="transmembrane region" description="Helical" evidence="1">
    <location>
        <begin position="63"/>
        <end position="81"/>
    </location>
</feature>
<dbReference type="Gene3D" id="1.20.1250.20">
    <property type="entry name" value="MFS general substrate transporter like domains"/>
    <property type="match status" value="1"/>
</dbReference>
<keyword evidence="1" id="KW-0812">Transmembrane</keyword>
<evidence type="ECO:0000313" key="2">
    <source>
        <dbReference type="EMBL" id="KAF6162990.1"/>
    </source>
</evidence>
<keyword evidence="3" id="KW-1185">Reference proteome</keyword>
<evidence type="ECO:0000313" key="3">
    <source>
        <dbReference type="Proteomes" id="UP000541444"/>
    </source>
</evidence>
<dbReference type="OrthoDB" id="689556at2759"/>
<dbReference type="InterPro" id="IPR036259">
    <property type="entry name" value="MFS_trans_sf"/>
</dbReference>
<keyword evidence="1" id="KW-0472">Membrane</keyword>
<dbReference type="SUPFAM" id="SSF103473">
    <property type="entry name" value="MFS general substrate transporter"/>
    <property type="match status" value="1"/>
</dbReference>
<dbReference type="AlphaFoldDB" id="A0A7J7N7I6"/>
<organism evidence="2 3">
    <name type="scientific">Kingdonia uniflora</name>
    <dbReference type="NCBI Taxonomy" id="39325"/>
    <lineage>
        <taxon>Eukaryota</taxon>
        <taxon>Viridiplantae</taxon>
        <taxon>Streptophyta</taxon>
        <taxon>Embryophyta</taxon>
        <taxon>Tracheophyta</taxon>
        <taxon>Spermatophyta</taxon>
        <taxon>Magnoliopsida</taxon>
        <taxon>Ranunculales</taxon>
        <taxon>Circaeasteraceae</taxon>
        <taxon>Kingdonia</taxon>
    </lineage>
</organism>
<protein>
    <recommendedName>
        <fullName evidence="4">Nitrate transporter</fullName>
    </recommendedName>
</protein>
<accession>A0A7J7N7I6</accession>
<dbReference type="Proteomes" id="UP000541444">
    <property type="component" value="Unassembled WGS sequence"/>
</dbReference>
<sequence>DTEAIAGTQPLQQWKPNQGGFRATIFIFMCTGFENMGFIANMASMVLYFLGIMNMNLASSANTLTNFLGSAFLLSLIGGFISDTYLTRLTTCLIFGVVEILVI</sequence>
<reference evidence="2 3" key="1">
    <citation type="journal article" date="2020" name="IScience">
        <title>Genome Sequencing of the Endangered Kingdonia uniflora (Circaeasteraceae, Ranunculales) Reveals Potential Mechanisms of Evolutionary Specialization.</title>
        <authorList>
            <person name="Sun Y."/>
            <person name="Deng T."/>
            <person name="Zhang A."/>
            <person name="Moore M.J."/>
            <person name="Landis J.B."/>
            <person name="Lin N."/>
            <person name="Zhang H."/>
            <person name="Zhang X."/>
            <person name="Huang J."/>
            <person name="Zhang X."/>
            <person name="Sun H."/>
            <person name="Wang H."/>
        </authorList>
    </citation>
    <scope>NUCLEOTIDE SEQUENCE [LARGE SCALE GENOMIC DNA]</scope>
    <source>
        <strain evidence="2">TB1705</strain>
        <tissue evidence="2">Leaf</tissue>
    </source>
</reference>
<dbReference type="PANTHER" id="PTHR11654">
    <property type="entry name" value="OLIGOPEPTIDE TRANSPORTER-RELATED"/>
    <property type="match status" value="1"/>
</dbReference>
<keyword evidence="1" id="KW-1133">Transmembrane helix</keyword>